<keyword evidence="1" id="KW-0472">Membrane</keyword>
<feature type="transmembrane region" description="Helical" evidence="1">
    <location>
        <begin position="7"/>
        <end position="29"/>
    </location>
</feature>
<reference evidence="2 3" key="1">
    <citation type="submission" date="2018-12" db="EMBL/GenBank/DDBJ databases">
        <title>Vibrio sp. isolated from China Sea.</title>
        <authorList>
            <person name="Li Y."/>
        </authorList>
    </citation>
    <scope>NUCLEOTIDE SEQUENCE [LARGE SCALE GENOMIC DNA]</scope>
    <source>
        <strain evidence="2 3">BEI207</strain>
    </source>
</reference>
<dbReference type="EMBL" id="RXZH01000001">
    <property type="protein sequence ID" value="RTZ17423.1"/>
    <property type="molecule type" value="Genomic_DNA"/>
</dbReference>
<keyword evidence="3" id="KW-1185">Reference proteome</keyword>
<sequence length="217" mass="25495">MNSIRKEVCLFTYTIFSLSLLFFSAFQLYQSIYRSAAELHVENLIYTVSKADEVNLTKALSVKLSSFPLPLAYDLSLGATLYEWVYYLSQDKRYLDLQFRLREQSVQLRPTWAPIYLQRAKLYRRLDNSKEKDMLDLALYFGPNALSSLIYNLDYTFSHWDNVSRESQVKAANQLLGVWSQFNYRSELNQMIEFSRGKQRICNLITFNNLSVESCKM</sequence>
<dbReference type="RefSeq" id="WP_126572179.1">
    <property type="nucleotide sequence ID" value="NZ_RXZH01000001.1"/>
</dbReference>
<comment type="caution">
    <text evidence="2">The sequence shown here is derived from an EMBL/GenBank/DDBJ whole genome shotgun (WGS) entry which is preliminary data.</text>
</comment>
<accession>A0A3S0P850</accession>
<keyword evidence="1" id="KW-1133">Transmembrane helix</keyword>
<name>A0A3S0P850_9VIBR</name>
<dbReference type="AlphaFoldDB" id="A0A3S0P850"/>
<organism evidence="2 3">
    <name type="scientific">Vibrio aquaticus</name>
    <dbReference type="NCBI Taxonomy" id="2496559"/>
    <lineage>
        <taxon>Bacteria</taxon>
        <taxon>Pseudomonadati</taxon>
        <taxon>Pseudomonadota</taxon>
        <taxon>Gammaproteobacteria</taxon>
        <taxon>Vibrionales</taxon>
        <taxon>Vibrionaceae</taxon>
        <taxon>Vibrio</taxon>
    </lineage>
</organism>
<dbReference type="Proteomes" id="UP000268973">
    <property type="component" value="Unassembled WGS sequence"/>
</dbReference>
<keyword evidence="1" id="KW-0812">Transmembrane</keyword>
<evidence type="ECO:0000313" key="3">
    <source>
        <dbReference type="Proteomes" id="UP000268973"/>
    </source>
</evidence>
<evidence type="ECO:0000313" key="2">
    <source>
        <dbReference type="EMBL" id="RTZ17423.1"/>
    </source>
</evidence>
<gene>
    <name evidence="2" type="ORF">EJ063_01175</name>
</gene>
<protein>
    <submittedName>
        <fullName evidence="2">Uncharacterized protein</fullName>
    </submittedName>
</protein>
<proteinExistence type="predicted"/>
<dbReference type="OrthoDB" id="5736952at2"/>
<evidence type="ECO:0000256" key="1">
    <source>
        <dbReference type="SAM" id="Phobius"/>
    </source>
</evidence>